<sequence>MSHPTSNHHHHCTPVHQAVFVLTFNASHWNEAHIPPLTETAGTTLCGSPDSPFGVLGVYHSKSLAERVGEDWAGRQLDNFLDDCNPALETEEERQEARSHWCAGVDPRDDGVWQYSICGEQCDELVVEVSERRVVGRVKGCEDGEEDEDDDDDDDDDDDEEGGEEEGQEGEEEKEGGGGGG</sequence>
<dbReference type="Proteomes" id="UP000578531">
    <property type="component" value="Unassembled WGS sequence"/>
</dbReference>
<evidence type="ECO:0000313" key="3">
    <source>
        <dbReference type="Proteomes" id="UP000578531"/>
    </source>
</evidence>
<proteinExistence type="predicted"/>
<dbReference type="RefSeq" id="XP_037165545.1">
    <property type="nucleotide sequence ID" value="XM_037307736.1"/>
</dbReference>
<evidence type="ECO:0000256" key="1">
    <source>
        <dbReference type="SAM" id="MobiDB-lite"/>
    </source>
</evidence>
<keyword evidence="3" id="KW-1185">Reference proteome</keyword>
<organism evidence="2 3">
    <name type="scientific">Letharia columbiana</name>
    <dbReference type="NCBI Taxonomy" id="112416"/>
    <lineage>
        <taxon>Eukaryota</taxon>
        <taxon>Fungi</taxon>
        <taxon>Dikarya</taxon>
        <taxon>Ascomycota</taxon>
        <taxon>Pezizomycotina</taxon>
        <taxon>Lecanoromycetes</taxon>
        <taxon>OSLEUM clade</taxon>
        <taxon>Lecanoromycetidae</taxon>
        <taxon>Lecanorales</taxon>
        <taxon>Lecanorineae</taxon>
        <taxon>Parmeliaceae</taxon>
        <taxon>Letharia</taxon>
    </lineage>
</organism>
<name>A0A8H6L5E9_9LECA</name>
<feature type="compositionally biased region" description="Acidic residues" evidence="1">
    <location>
        <begin position="143"/>
        <end position="174"/>
    </location>
</feature>
<feature type="region of interest" description="Disordered" evidence="1">
    <location>
        <begin position="136"/>
        <end position="181"/>
    </location>
</feature>
<dbReference type="EMBL" id="JACCJC010000021">
    <property type="protein sequence ID" value="KAF6236193.1"/>
    <property type="molecule type" value="Genomic_DNA"/>
</dbReference>
<evidence type="ECO:0000313" key="2">
    <source>
        <dbReference type="EMBL" id="KAF6236193.1"/>
    </source>
</evidence>
<accession>A0A8H6L5E9</accession>
<protein>
    <submittedName>
        <fullName evidence="2">Uncharacterized protein</fullName>
    </submittedName>
</protein>
<dbReference type="GeneID" id="59287484"/>
<comment type="caution">
    <text evidence="2">The sequence shown here is derived from an EMBL/GenBank/DDBJ whole genome shotgun (WGS) entry which is preliminary data.</text>
</comment>
<reference evidence="2 3" key="1">
    <citation type="journal article" date="2020" name="Genomics">
        <title>Complete, high-quality genomes from long-read metagenomic sequencing of two wolf lichen thalli reveals enigmatic genome architecture.</title>
        <authorList>
            <person name="McKenzie S.K."/>
            <person name="Walston R.F."/>
            <person name="Allen J.L."/>
        </authorList>
    </citation>
    <scope>NUCLEOTIDE SEQUENCE [LARGE SCALE GENOMIC DNA]</scope>
    <source>
        <strain evidence="2">WasteWater2</strain>
    </source>
</reference>
<gene>
    <name evidence="2" type="ORF">HO173_005822</name>
</gene>
<dbReference type="AlphaFoldDB" id="A0A8H6L5E9"/>